<dbReference type="EMBL" id="CAKOAT010457376">
    <property type="protein sequence ID" value="CAH8375391.1"/>
    <property type="molecule type" value="Genomic_DNA"/>
</dbReference>
<evidence type="ECO:0000313" key="2">
    <source>
        <dbReference type="Proteomes" id="UP001642260"/>
    </source>
</evidence>
<accession>A0ABC8L4F0</accession>
<gene>
    <name evidence="1" type="ORF">ERUC_LOCUS32181</name>
</gene>
<dbReference type="Proteomes" id="UP001642260">
    <property type="component" value="Unassembled WGS sequence"/>
</dbReference>
<organism evidence="1 2">
    <name type="scientific">Eruca vesicaria subsp. sativa</name>
    <name type="common">Garden rocket</name>
    <name type="synonym">Eruca sativa</name>
    <dbReference type="NCBI Taxonomy" id="29727"/>
    <lineage>
        <taxon>Eukaryota</taxon>
        <taxon>Viridiplantae</taxon>
        <taxon>Streptophyta</taxon>
        <taxon>Embryophyta</taxon>
        <taxon>Tracheophyta</taxon>
        <taxon>Spermatophyta</taxon>
        <taxon>Magnoliopsida</taxon>
        <taxon>eudicotyledons</taxon>
        <taxon>Gunneridae</taxon>
        <taxon>Pentapetalae</taxon>
        <taxon>rosids</taxon>
        <taxon>malvids</taxon>
        <taxon>Brassicales</taxon>
        <taxon>Brassicaceae</taxon>
        <taxon>Brassiceae</taxon>
        <taxon>Eruca</taxon>
    </lineage>
</organism>
<dbReference type="AlphaFoldDB" id="A0ABC8L4F0"/>
<comment type="caution">
    <text evidence="1">The sequence shown here is derived from an EMBL/GenBank/DDBJ whole genome shotgun (WGS) entry which is preliminary data.</text>
</comment>
<protein>
    <submittedName>
        <fullName evidence="1">Uncharacterized protein</fullName>
    </submittedName>
</protein>
<sequence>MDLVDIREDLQQKANRETDRDQVLLRDWVGVYSRELQLPRSSLTDIHAAILDLLRVWRRCLIGKYIYGLFLDRDRKVVIGLRIHTKHFQHHDFLSFFRVRICRINQIIWSLMGFILG</sequence>
<proteinExistence type="predicted"/>
<keyword evidence="2" id="KW-1185">Reference proteome</keyword>
<evidence type="ECO:0000313" key="1">
    <source>
        <dbReference type="EMBL" id="CAH8375391.1"/>
    </source>
</evidence>
<name>A0ABC8L4F0_ERUVS</name>
<reference evidence="1 2" key="1">
    <citation type="submission" date="2022-03" db="EMBL/GenBank/DDBJ databases">
        <authorList>
            <person name="Macdonald S."/>
            <person name="Ahmed S."/>
            <person name="Newling K."/>
        </authorList>
    </citation>
    <scope>NUCLEOTIDE SEQUENCE [LARGE SCALE GENOMIC DNA]</scope>
</reference>